<dbReference type="InterPro" id="IPR000073">
    <property type="entry name" value="AB_hydrolase_1"/>
</dbReference>
<evidence type="ECO:0000256" key="2">
    <source>
        <dbReference type="ARBA" id="ARBA00022801"/>
    </source>
</evidence>
<organism evidence="4 5">
    <name type="scientific">Microbacterium nanhaiense</name>
    <dbReference type="NCBI Taxonomy" id="1301026"/>
    <lineage>
        <taxon>Bacteria</taxon>
        <taxon>Bacillati</taxon>
        <taxon>Actinomycetota</taxon>
        <taxon>Actinomycetes</taxon>
        <taxon>Micrococcales</taxon>
        <taxon>Microbacteriaceae</taxon>
        <taxon>Microbacterium</taxon>
    </lineage>
</organism>
<dbReference type="SUPFAM" id="SSF53474">
    <property type="entry name" value="alpha/beta-Hydrolases"/>
    <property type="match status" value="1"/>
</dbReference>
<dbReference type="InterPro" id="IPR002410">
    <property type="entry name" value="Peptidase_S33"/>
</dbReference>
<dbReference type="InterPro" id="IPR051601">
    <property type="entry name" value="Serine_prot/Carboxylest_S33"/>
</dbReference>
<keyword evidence="2" id="KW-0378">Hydrolase</keyword>
<proteinExistence type="inferred from homology"/>
<evidence type="ECO:0000259" key="3">
    <source>
        <dbReference type="Pfam" id="PF00561"/>
    </source>
</evidence>
<dbReference type="PRINTS" id="PR00793">
    <property type="entry name" value="PROAMNOPTASE"/>
</dbReference>
<dbReference type="RefSeq" id="WP_188701148.1">
    <property type="nucleotide sequence ID" value="NZ_BMMQ01000005.1"/>
</dbReference>
<reference evidence="5" key="1">
    <citation type="journal article" date="2019" name="Int. J. Syst. Evol. Microbiol.">
        <title>The Global Catalogue of Microorganisms (GCM) 10K type strain sequencing project: providing services to taxonomists for standard genome sequencing and annotation.</title>
        <authorList>
            <consortium name="The Broad Institute Genomics Platform"/>
            <consortium name="The Broad Institute Genome Sequencing Center for Infectious Disease"/>
            <person name="Wu L."/>
            <person name="Ma J."/>
        </authorList>
    </citation>
    <scope>NUCLEOTIDE SEQUENCE [LARGE SCALE GENOMIC DNA]</scope>
    <source>
        <strain evidence="5">CGMCC 4.7181</strain>
    </source>
</reference>
<feature type="domain" description="AB hydrolase-1" evidence="3">
    <location>
        <begin position="49"/>
        <end position="194"/>
    </location>
</feature>
<dbReference type="EMBL" id="BMMQ01000005">
    <property type="protein sequence ID" value="GGO64148.1"/>
    <property type="molecule type" value="Genomic_DNA"/>
</dbReference>
<evidence type="ECO:0000313" key="5">
    <source>
        <dbReference type="Proteomes" id="UP000638043"/>
    </source>
</evidence>
<dbReference type="Gene3D" id="3.40.50.1820">
    <property type="entry name" value="alpha/beta hydrolase"/>
    <property type="match status" value="1"/>
</dbReference>
<dbReference type="PANTHER" id="PTHR43248:SF2">
    <property type="entry name" value="PROLYL AMINOPEPTIDASE"/>
    <property type="match status" value="1"/>
</dbReference>
<dbReference type="Proteomes" id="UP000638043">
    <property type="component" value="Unassembled WGS sequence"/>
</dbReference>
<dbReference type="Pfam" id="PF00561">
    <property type="entry name" value="Abhydrolase_1"/>
    <property type="match status" value="1"/>
</dbReference>
<comment type="caution">
    <text evidence="4">The sequence shown here is derived from an EMBL/GenBank/DDBJ whole genome shotgun (WGS) entry which is preliminary data.</text>
</comment>
<name>A0ABQ2N2G7_9MICO</name>
<evidence type="ECO:0000256" key="1">
    <source>
        <dbReference type="ARBA" id="ARBA00010088"/>
    </source>
</evidence>
<gene>
    <name evidence="4" type="primary">pap</name>
    <name evidence="4" type="ORF">GCM10010910_18310</name>
</gene>
<accession>A0ABQ2N2G7</accession>
<comment type="similarity">
    <text evidence="1">Belongs to the peptidase S33 family.</text>
</comment>
<keyword evidence="5" id="KW-1185">Reference proteome</keyword>
<protein>
    <submittedName>
        <fullName evidence="4">Proline iminopeptidase</fullName>
    </submittedName>
</protein>
<evidence type="ECO:0000313" key="4">
    <source>
        <dbReference type="EMBL" id="GGO64148.1"/>
    </source>
</evidence>
<sequence>MTIHEFSLRGLRVRDITLEVPLDWTDPAGARRIDLFAREVSKPGMQDAPVLLFLQGGPGGKGPRPAPEGGWIGEALKTHRVLLMDQRGTGRSTPVDRASIAGLPGEAAAEYIRCFRAEQIIADAEHLRREVYGGAPWQTLGQSYGGFLTLSYLSFAPEALTACYVTGGITSIAPDAEEIYRNTLPRTARKTAEFYRRYPQHIDTMKTIVDLVENDEVRLPSGDRLSARRLQTLGIDFGMSTGFEGLLWLLDEALLPSGRLSDAFLAGVDARTQYWGNPLYAILQEEIYASGPGSAGWAAHRVRAELGGFEADADGPVPFTGEMFFPWQFDEIASLRPFRDAALALHERTDHPELYDAARLARNEVPVAAAMYYDDMFVPIEFAEATRDAVPNMHLWITNEFEHDGLRQEPEIVRTLITRVEQEGGPLAR</sequence>
<dbReference type="InterPro" id="IPR029058">
    <property type="entry name" value="AB_hydrolase_fold"/>
</dbReference>
<dbReference type="PANTHER" id="PTHR43248">
    <property type="entry name" value="2-SUCCINYL-6-HYDROXY-2,4-CYCLOHEXADIENE-1-CARBOXYLATE SYNTHASE"/>
    <property type="match status" value="1"/>
</dbReference>